<dbReference type="Pfam" id="PF01381">
    <property type="entry name" value="HTH_3"/>
    <property type="match status" value="1"/>
</dbReference>
<dbReference type="SUPFAM" id="SSF47413">
    <property type="entry name" value="lambda repressor-like DNA-binding domains"/>
    <property type="match status" value="1"/>
</dbReference>
<dbReference type="Proteomes" id="UP000677152">
    <property type="component" value="Chromosome"/>
</dbReference>
<dbReference type="SUPFAM" id="SSF48452">
    <property type="entry name" value="TPR-like"/>
    <property type="match status" value="1"/>
</dbReference>
<evidence type="ECO:0000259" key="1">
    <source>
        <dbReference type="PROSITE" id="PS50943"/>
    </source>
</evidence>
<dbReference type="PROSITE" id="PS50943">
    <property type="entry name" value="HTH_CROC1"/>
    <property type="match status" value="1"/>
</dbReference>
<name>A0AA45R4A8_9PSEU</name>
<dbReference type="EMBL" id="CP073249">
    <property type="protein sequence ID" value="QUF04727.1"/>
    <property type="molecule type" value="Genomic_DNA"/>
</dbReference>
<dbReference type="CDD" id="cd00093">
    <property type="entry name" value="HTH_XRE"/>
    <property type="match status" value="1"/>
</dbReference>
<protein>
    <submittedName>
        <fullName evidence="2">Helix-turn-helix transcriptional regulator</fullName>
    </submittedName>
</protein>
<reference evidence="2" key="1">
    <citation type="submission" date="2021-04" db="EMBL/GenBank/DDBJ databases">
        <title>Genomic sequence of Actinosynnema pretiosum subsp. pretiosum ATCC 31280 (C-14919).</title>
        <authorList>
            <person name="Bai L."/>
            <person name="Wang X."/>
            <person name="Xiao Y."/>
        </authorList>
    </citation>
    <scope>NUCLEOTIDE SEQUENCE</scope>
    <source>
        <strain evidence="2">ATCC 31280</strain>
    </source>
</reference>
<organism evidence="2 3">
    <name type="scientific">Actinosynnema pretiosum subsp. pretiosum</name>
    <dbReference type="NCBI Taxonomy" id="103721"/>
    <lineage>
        <taxon>Bacteria</taxon>
        <taxon>Bacillati</taxon>
        <taxon>Actinomycetota</taxon>
        <taxon>Actinomycetes</taxon>
        <taxon>Pseudonocardiales</taxon>
        <taxon>Pseudonocardiaceae</taxon>
        <taxon>Actinosynnema</taxon>
    </lineage>
</organism>
<dbReference type="Gene3D" id="1.10.260.40">
    <property type="entry name" value="lambda repressor-like DNA-binding domains"/>
    <property type="match status" value="1"/>
</dbReference>
<evidence type="ECO:0000313" key="2">
    <source>
        <dbReference type="EMBL" id="QUF04727.1"/>
    </source>
</evidence>
<dbReference type="AlphaFoldDB" id="A0AA45R4A8"/>
<sequence>MRRKKLEQRRVELGYSQEGLAAELDVDRSTYARWERGVQGPYPWNRPRLAKALGLTPPQLRLLLDEDDEQPTRLLMPSSRKTASRLAGNDVIDALHAKVQEIQLDDRKAGGGLLLPELELYLAQEVAPLLTCTGVPARELFAATASITGITGWMAHDSGRDDQARQYFDRAYRLAQAADDHALAANACASMAHLAVELHQPQDALRIAAEGMRQARSAQGASRLVARLHSMRARALAQLGDHFGTTQALTDAEAVLGRASDEEPARWIAGFDHASLAAEAALCHLHLATQGEDGFGQAELREAERHAREVIRLRAGDRLRSRVFAQVILANVLARLGRTEESAQEAHTACRAAVSLSSARVVHRLQELGGVLSLAPGVPEVLAFRAALAGLAALPAERRGEIGQWPV</sequence>
<dbReference type="GO" id="GO:0003677">
    <property type="term" value="F:DNA binding"/>
    <property type="evidence" value="ECO:0007669"/>
    <property type="project" value="InterPro"/>
</dbReference>
<gene>
    <name evidence="2" type="ORF">KCV87_00850</name>
</gene>
<dbReference type="SMART" id="SM00530">
    <property type="entry name" value="HTH_XRE"/>
    <property type="match status" value="1"/>
</dbReference>
<evidence type="ECO:0000313" key="3">
    <source>
        <dbReference type="Proteomes" id="UP000677152"/>
    </source>
</evidence>
<dbReference type="InterPro" id="IPR010982">
    <property type="entry name" value="Lambda_DNA-bd_dom_sf"/>
</dbReference>
<dbReference type="InterPro" id="IPR001387">
    <property type="entry name" value="Cro/C1-type_HTH"/>
</dbReference>
<dbReference type="InterPro" id="IPR011990">
    <property type="entry name" value="TPR-like_helical_dom_sf"/>
</dbReference>
<accession>A0AA45R4A8</accession>
<feature type="domain" description="HTH cro/C1-type" evidence="1">
    <location>
        <begin position="6"/>
        <end position="60"/>
    </location>
</feature>
<proteinExistence type="predicted"/>
<dbReference type="Gene3D" id="1.25.40.10">
    <property type="entry name" value="Tetratricopeptide repeat domain"/>
    <property type="match status" value="1"/>
</dbReference>